<dbReference type="PANTHER" id="PTHR37418:SF2">
    <property type="entry name" value="3-KETO-5-AMINOHEXANOATE CLEAVAGE ENZYME"/>
    <property type="match status" value="1"/>
</dbReference>
<evidence type="ECO:0000313" key="5">
    <source>
        <dbReference type="EMBL" id="NKY03921.1"/>
    </source>
</evidence>
<dbReference type="Gene3D" id="3.20.20.70">
    <property type="entry name" value="Aldolase class I"/>
    <property type="match status" value="1"/>
</dbReference>
<evidence type="ECO:0000256" key="1">
    <source>
        <dbReference type="ARBA" id="ARBA00001947"/>
    </source>
</evidence>
<dbReference type="PANTHER" id="PTHR37418">
    <property type="entry name" value="3-KETO-5-AMINOHEXANOATE CLEAVAGE ENZYME-RELATED"/>
    <property type="match status" value="1"/>
</dbReference>
<proteinExistence type="predicted"/>
<dbReference type="RefSeq" id="WP_006370910.1">
    <property type="nucleotide sequence ID" value="NZ_JAAXPC010000013.1"/>
</dbReference>
<gene>
    <name evidence="5" type="ORF">HGA05_20330</name>
</gene>
<dbReference type="InterPro" id="IPR013785">
    <property type="entry name" value="Aldolase_TIM"/>
</dbReference>
<evidence type="ECO:0000256" key="3">
    <source>
        <dbReference type="ARBA" id="ARBA00022723"/>
    </source>
</evidence>
<name>A0A846WU65_9ACTN</name>
<accession>A0A846WU65</accession>
<dbReference type="InterPro" id="IPR008567">
    <property type="entry name" value="BKACE"/>
</dbReference>
<keyword evidence="2" id="KW-0808">Transferase</keyword>
<keyword evidence="3" id="KW-0479">Metal-binding</keyword>
<evidence type="ECO:0000313" key="6">
    <source>
        <dbReference type="Proteomes" id="UP000563898"/>
    </source>
</evidence>
<reference evidence="5 6" key="1">
    <citation type="submission" date="2020-04" db="EMBL/GenBank/DDBJ databases">
        <title>MicrobeNet Type strains.</title>
        <authorList>
            <person name="Nicholson A.C."/>
        </authorList>
    </citation>
    <scope>NUCLEOTIDE SEQUENCE [LARGE SCALE GENOMIC DNA]</scope>
    <source>
        <strain evidence="5 6">ATCC BAA-14</strain>
    </source>
</reference>
<comment type="caution">
    <text evidence="5">The sequence shown here is derived from an EMBL/GenBank/DDBJ whole genome shotgun (WGS) entry which is preliminary data.</text>
</comment>
<dbReference type="GO" id="GO:0046872">
    <property type="term" value="F:metal ion binding"/>
    <property type="evidence" value="ECO:0007669"/>
    <property type="project" value="UniProtKB-KW"/>
</dbReference>
<dbReference type="Proteomes" id="UP000563898">
    <property type="component" value="Unassembled WGS sequence"/>
</dbReference>
<dbReference type="EMBL" id="JAAXPC010000013">
    <property type="protein sequence ID" value="NKY03921.1"/>
    <property type="molecule type" value="Genomic_DNA"/>
</dbReference>
<evidence type="ECO:0000256" key="2">
    <source>
        <dbReference type="ARBA" id="ARBA00022679"/>
    </source>
</evidence>
<dbReference type="AlphaFoldDB" id="A0A846WU65"/>
<evidence type="ECO:0000256" key="4">
    <source>
        <dbReference type="ARBA" id="ARBA00022833"/>
    </source>
</evidence>
<sequence length="346" mass="37710">MANVDWERVSKGVAREQEKMIWRPYGIPTVLDLEKSAFHDAPISTPWDIPEKLVVSVAITGAFFRKDQNPNQPITPGEILESAREVTKAGASTVHIHVRDDEGYNVLSPERFREVISPLREEFPSLVVDGCLVPALGGEWELMKNVLEGGVLDAAPINTTATYIGDSLFVKPAPIMIDKVRLINESGAKPEIAVYTDADVSNADRFLIKPGLIETPAAWLILPALPGCSPMENPRQMIDGLTRTASAIRDIDPDAFIMVCAAGRASTHVAALAALMGLHIRVGMEDTYWLWPHREDKIESNVQALHMGQLISQVVGRPVATPEEYRAMLGLPETNAQIPATAGVGA</sequence>
<keyword evidence="4" id="KW-0862">Zinc</keyword>
<organism evidence="5 6">
    <name type="scientific">Gordonia polyisoprenivorans</name>
    <dbReference type="NCBI Taxonomy" id="84595"/>
    <lineage>
        <taxon>Bacteria</taxon>
        <taxon>Bacillati</taxon>
        <taxon>Actinomycetota</taxon>
        <taxon>Actinomycetes</taxon>
        <taxon>Mycobacteriales</taxon>
        <taxon>Gordoniaceae</taxon>
        <taxon>Gordonia</taxon>
    </lineage>
</organism>
<dbReference type="Pfam" id="PF05853">
    <property type="entry name" value="BKACE"/>
    <property type="match status" value="1"/>
</dbReference>
<protein>
    <submittedName>
        <fullName evidence="5">3-keto-5-aminohexanoate cleavage protein</fullName>
    </submittedName>
</protein>
<comment type="cofactor">
    <cofactor evidence="1">
        <name>Zn(2+)</name>
        <dbReference type="ChEBI" id="CHEBI:29105"/>
    </cofactor>
</comment>
<dbReference type="GO" id="GO:0043720">
    <property type="term" value="F:3-keto-5-aminohexanoate cleavage activity"/>
    <property type="evidence" value="ECO:0007669"/>
    <property type="project" value="InterPro"/>
</dbReference>